<keyword evidence="3 7" id="KW-1133">Transmembrane helix</keyword>
<evidence type="ECO:0000256" key="6">
    <source>
        <dbReference type="SAM" id="MobiDB-lite"/>
    </source>
</evidence>
<evidence type="ECO:0000313" key="9">
    <source>
        <dbReference type="EMBL" id="MDI1487376.1"/>
    </source>
</evidence>
<name>A0AA43QLX0_9LECA</name>
<proteinExistence type="inferred from homology"/>
<comment type="caution">
    <text evidence="9">The sequence shown here is derived from an EMBL/GenBank/DDBJ whole genome shotgun (WGS) entry which is preliminary data.</text>
</comment>
<feature type="transmembrane region" description="Helical" evidence="7">
    <location>
        <begin position="44"/>
        <end position="62"/>
    </location>
</feature>
<comment type="subcellular location">
    <subcellularLocation>
        <location evidence="1">Membrane</location>
        <topology evidence="1">Multi-pass membrane protein</topology>
    </subcellularLocation>
</comment>
<dbReference type="Pfam" id="PF20684">
    <property type="entry name" value="Fung_rhodopsin"/>
    <property type="match status" value="1"/>
</dbReference>
<comment type="similarity">
    <text evidence="5">Belongs to the SAT4 family.</text>
</comment>
<dbReference type="AlphaFoldDB" id="A0AA43QLX0"/>
<dbReference type="Proteomes" id="UP001161017">
    <property type="component" value="Unassembled WGS sequence"/>
</dbReference>
<dbReference type="PANTHER" id="PTHR33048:SF19">
    <property type="entry name" value="MEMBRANE PROTEIN PTH11-LIKE, PUTATIVE (AFU_ORTHOLOGUE AFUA_1G14080)-RELATED"/>
    <property type="match status" value="1"/>
</dbReference>
<evidence type="ECO:0000313" key="10">
    <source>
        <dbReference type="Proteomes" id="UP001161017"/>
    </source>
</evidence>
<evidence type="ECO:0000256" key="7">
    <source>
        <dbReference type="SAM" id="Phobius"/>
    </source>
</evidence>
<accession>A0AA43QLX0</accession>
<feature type="transmembrane region" description="Helical" evidence="7">
    <location>
        <begin position="162"/>
        <end position="179"/>
    </location>
</feature>
<dbReference type="InterPro" id="IPR052337">
    <property type="entry name" value="SAT4-like"/>
</dbReference>
<dbReference type="GO" id="GO:0016020">
    <property type="term" value="C:membrane"/>
    <property type="evidence" value="ECO:0007669"/>
    <property type="project" value="UniProtKB-SubCell"/>
</dbReference>
<sequence>MYAALDSHLSQYGSLWIAKFTVSEFLKRLTSQAWKRTYELGLQIIRYFLVVTFVAVVIATLSECHPFQHYWQVTPDPGGKCREGVAQLMTSAVSDVVTDVLLVCFPIPIVLKSHMPLKRKISLVLLFALSLILVAITIYRVVGVIDRNYEQQFRSLLASLEILAAAAVSNALVLGSFVRDRGTKKQRWRHESTGAISSQEHRMPTPRRVITHRDWGSDADLVNDLGISCAPELSEKGPAVPRPAPVALPSGTHANRVTPMPKQGVPSRDGPSLEVRNEETAEISPNSPRGASFFDVGGLLGADEAPTQPRQHSVAVIPHYRNFSRPGSPLRAASIAVMSEAGDPHNPISETSRHNDHFASSGEATEEVSQEPNGNGMSLIDVLREPGPLTTAVQDRQPDSRRGSPPEIQDAGGLLSSAKRSSSSQQDMSLVDVLRQTGPSTGYNTAPFQGGGTSPEIQDIGGLLSPKQDAKQGKRKPSRSGSNRNPNQSRIRKQDTSDFQDVGGLLS</sequence>
<feature type="region of interest" description="Disordered" evidence="6">
    <location>
        <begin position="248"/>
        <end position="273"/>
    </location>
</feature>
<evidence type="ECO:0000259" key="8">
    <source>
        <dbReference type="Pfam" id="PF20684"/>
    </source>
</evidence>
<evidence type="ECO:0000256" key="1">
    <source>
        <dbReference type="ARBA" id="ARBA00004141"/>
    </source>
</evidence>
<feature type="compositionally biased region" description="Polar residues" evidence="6">
    <location>
        <begin position="437"/>
        <end position="447"/>
    </location>
</feature>
<evidence type="ECO:0000256" key="4">
    <source>
        <dbReference type="ARBA" id="ARBA00023136"/>
    </source>
</evidence>
<feature type="domain" description="Rhodopsin" evidence="8">
    <location>
        <begin position="15"/>
        <end position="145"/>
    </location>
</feature>
<reference evidence="9" key="1">
    <citation type="journal article" date="2023" name="Genome Biol. Evol.">
        <title>First Whole Genome Sequence and Flow Cytometry Genome Size Data for the Lichen-Forming Fungus Ramalina farinacea (Ascomycota).</title>
        <authorList>
            <person name="Llewellyn T."/>
            <person name="Mian S."/>
            <person name="Hill R."/>
            <person name="Leitch I.J."/>
            <person name="Gaya E."/>
        </authorList>
    </citation>
    <scope>NUCLEOTIDE SEQUENCE</scope>
    <source>
        <strain evidence="9">LIQ254RAFAR</strain>
    </source>
</reference>
<dbReference type="EMBL" id="JAPUFD010000005">
    <property type="protein sequence ID" value="MDI1487376.1"/>
    <property type="molecule type" value="Genomic_DNA"/>
</dbReference>
<evidence type="ECO:0000256" key="5">
    <source>
        <dbReference type="ARBA" id="ARBA00038359"/>
    </source>
</evidence>
<keyword evidence="2 7" id="KW-0812">Transmembrane</keyword>
<keyword evidence="4 7" id="KW-0472">Membrane</keyword>
<feature type="transmembrane region" description="Helical" evidence="7">
    <location>
        <begin position="123"/>
        <end position="142"/>
    </location>
</feature>
<dbReference type="PANTHER" id="PTHR33048">
    <property type="entry name" value="PTH11-LIKE INTEGRAL MEMBRANE PROTEIN (AFU_ORTHOLOGUE AFUA_5G11245)"/>
    <property type="match status" value="1"/>
</dbReference>
<evidence type="ECO:0000256" key="2">
    <source>
        <dbReference type="ARBA" id="ARBA00022692"/>
    </source>
</evidence>
<feature type="compositionally biased region" description="Polar residues" evidence="6">
    <location>
        <begin position="479"/>
        <end position="489"/>
    </location>
</feature>
<gene>
    <name evidence="9" type="ORF">OHK93_006645</name>
</gene>
<organism evidence="9 10">
    <name type="scientific">Ramalina farinacea</name>
    <dbReference type="NCBI Taxonomy" id="258253"/>
    <lineage>
        <taxon>Eukaryota</taxon>
        <taxon>Fungi</taxon>
        <taxon>Dikarya</taxon>
        <taxon>Ascomycota</taxon>
        <taxon>Pezizomycotina</taxon>
        <taxon>Lecanoromycetes</taxon>
        <taxon>OSLEUM clade</taxon>
        <taxon>Lecanoromycetidae</taxon>
        <taxon>Lecanorales</taxon>
        <taxon>Lecanorineae</taxon>
        <taxon>Ramalinaceae</taxon>
        <taxon>Ramalina</taxon>
    </lineage>
</organism>
<keyword evidence="10" id="KW-1185">Reference proteome</keyword>
<feature type="region of interest" description="Disordered" evidence="6">
    <location>
        <begin position="341"/>
        <end position="507"/>
    </location>
</feature>
<feature type="compositionally biased region" description="Low complexity" evidence="6">
    <location>
        <begin position="416"/>
        <end position="429"/>
    </location>
</feature>
<dbReference type="InterPro" id="IPR049326">
    <property type="entry name" value="Rhodopsin_dom_fungi"/>
</dbReference>
<evidence type="ECO:0000256" key="3">
    <source>
        <dbReference type="ARBA" id="ARBA00022989"/>
    </source>
</evidence>
<protein>
    <recommendedName>
        <fullName evidence="8">Rhodopsin domain-containing protein</fullName>
    </recommendedName>
</protein>